<dbReference type="Proteomes" id="UP001161390">
    <property type="component" value="Unassembled WGS sequence"/>
</dbReference>
<dbReference type="NCBIfam" id="TIGR04123">
    <property type="entry name" value="P_estr_lig_assc"/>
    <property type="match status" value="1"/>
</dbReference>
<dbReference type="PANTHER" id="PTHR39323:SF1">
    <property type="entry name" value="BLR1149 PROTEIN"/>
    <property type="match status" value="1"/>
</dbReference>
<reference evidence="1" key="1">
    <citation type="journal article" date="2014" name="Int. J. Syst. Evol. Microbiol.">
        <title>Complete genome of a new Firmicutes species belonging to the dominant human colonic microbiota ('Ruminococcus bicirculans') reveals two chromosomes and a selective capacity to utilize plant glucans.</title>
        <authorList>
            <consortium name="NISC Comparative Sequencing Program"/>
            <person name="Wegmann U."/>
            <person name="Louis P."/>
            <person name="Goesmann A."/>
            <person name="Henrissat B."/>
            <person name="Duncan S.H."/>
            <person name="Flint H.J."/>
        </authorList>
    </citation>
    <scope>NUCLEOTIDE SEQUENCE</scope>
    <source>
        <strain evidence="1">NBRC 108216</strain>
    </source>
</reference>
<dbReference type="InterPro" id="IPR026336">
    <property type="entry name" value="PdeM-like"/>
</dbReference>
<dbReference type="InterPro" id="IPR024173">
    <property type="entry name" value="Pesterase_MJ0037-like"/>
</dbReference>
<dbReference type="InterPro" id="IPR029052">
    <property type="entry name" value="Metallo-depent_PP-like"/>
</dbReference>
<evidence type="ECO:0000313" key="2">
    <source>
        <dbReference type="Proteomes" id="UP001161390"/>
    </source>
</evidence>
<sequence length="224" mass="24390">MERLEFATRAGLIVFDYRKAAFLPDCETLLVADLHFEKASYLQAIGGAPLPTYDTMDTLARLDALIDHFQPRHVAALGDSFHDIAAGERMSARDFDAANALVARVSRFTWILGNHDPDIPDGLIGGREDHLQCGDFLLTHLPTHPFGTVGVNLCGHLHPKVRVQTRRGGVARPCFAVSRQRIILPSFGTFTGGLDVGHPAIADELDGPRAFFATTPRGVIPLDG</sequence>
<dbReference type="EMBL" id="BSNJ01000003">
    <property type="protein sequence ID" value="GLQ20755.1"/>
    <property type="molecule type" value="Genomic_DNA"/>
</dbReference>
<accession>A0ABQ5V150</accession>
<gene>
    <name evidence="1" type="ORF">GCM10007854_17100</name>
</gene>
<protein>
    <submittedName>
        <fullName evidence="1">Metallophosphatase</fullName>
    </submittedName>
</protein>
<organism evidence="1 2">
    <name type="scientific">Algimonas porphyrae</name>
    <dbReference type="NCBI Taxonomy" id="1128113"/>
    <lineage>
        <taxon>Bacteria</taxon>
        <taxon>Pseudomonadati</taxon>
        <taxon>Pseudomonadota</taxon>
        <taxon>Alphaproteobacteria</taxon>
        <taxon>Maricaulales</taxon>
        <taxon>Robiginitomaculaceae</taxon>
        <taxon>Algimonas</taxon>
    </lineage>
</organism>
<dbReference type="PIRSF" id="PIRSF000887">
    <property type="entry name" value="Pesterase_MJ0037"/>
    <property type="match status" value="1"/>
</dbReference>
<dbReference type="RefSeq" id="WP_284371592.1">
    <property type="nucleotide sequence ID" value="NZ_BSNJ01000003.1"/>
</dbReference>
<dbReference type="SUPFAM" id="SSF56300">
    <property type="entry name" value="Metallo-dependent phosphatases"/>
    <property type="match status" value="1"/>
</dbReference>
<name>A0ABQ5V150_9PROT</name>
<proteinExistence type="predicted"/>
<keyword evidence="2" id="KW-1185">Reference proteome</keyword>
<evidence type="ECO:0000313" key="1">
    <source>
        <dbReference type="EMBL" id="GLQ20755.1"/>
    </source>
</evidence>
<comment type="caution">
    <text evidence="1">The sequence shown here is derived from an EMBL/GenBank/DDBJ whole genome shotgun (WGS) entry which is preliminary data.</text>
</comment>
<reference evidence="1" key="2">
    <citation type="submission" date="2023-01" db="EMBL/GenBank/DDBJ databases">
        <title>Draft genome sequence of Algimonas porphyrae strain NBRC 108216.</title>
        <authorList>
            <person name="Sun Q."/>
            <person name="Mori K."/>
        </authorList>
    </citation>
    <scope>NUCLEOTIDE SEQUENCE</scope>
    <source>
        <strain evidence="1">NBRC 108216</strain>
    </source>
</reference>
<dbReference type="PANTHER" id="PTHR39323">
    <property type="entry name" value="BLR1149 PROTEIN"/>
    <property type="match status" value="1"/>
</dbReference>